<dbReference type="Gene3D" id="3.40.50.80">
    <property type="entry name" value="Nucleotide-binding domain of ferredoxin-NADP reductase (FNR) module"/>
    <property type="match status" value="1"/>
</dbReference>
<evidence type="ECO:0000313" key="3">
    <source>
        <dbReference type="Proteomes" id="UP001500390"/>
    </source>
</evidence>
<sequence>MSAGAKVLSMATRRLARTSDAATPLVREDVPQFVATVVEVADLGGGMRRVTCEAPGLRDFVTCGPDEYVGLVMPAAGRPLVMPDPDAVDMRASVAAIAAVDRPALRWYTIREHDPLRGRIDIDIMTHGDTGPGSAWTCRVRPGDPVGLRASGALYRGLEVTGRQVLVADESAVPSVAAILESWGGPGDAADQGVEVHVEVADVSVLRAYELGDARVYVRSGRPGSAVVPGLAGALAAGGGPVRYAWACGEAALAAGARRVLREAGVDRGSIYSCGYWTLGKPRP</sequence>
<keyword evidence="3" id="KW-1185">Reference proteome</keyword>
<dbReference type="CDD" id="cd06193">
    <property type="entry name" value="siderophore_interacting"/>
    <property type="match status" value="1"/>
</dbReference>
<dbReference type="InterPro" id="IPR007037">
    <property type="entry name" value="SIP_rossman_dom"/>
</dbReference>
<gene>
    <name evidence="2" type="ORF">GCM10023153_21780</name>
</gene>
<dbReference type="RefSeq" id="WP_159902482.1">
    <property type="nucleotide sequence ID" value="NZ_BAABFX010000028.1"/>
</dbReference>
<dbReference type="InterPro" id="IPR039261">
    <property type="entry name" value="FNR_nucleotide-bd"/>
</dbReference>
<protein>
    <recommendedName>
        <fullName evidence="1">FAD-binding FR-type domain-containing protein</fullName>
    </recommendedName>
</protein>
<evidence type="ECO:0000259" key="1">
    <source>
        <dbReference type="PROSITE" id="PS51384"/>
    </source>
</evidence>
<comment type="caution">
    <text evidence="2">The sequence shown here is derived from an EMBL/GenBank/DDBJ whole genome shotgun (WGS) entry which is preliminary data.</text>
</comment>
<dbReference type="Pfam" id="PF04954">
    <property type="entry name" value="SIP"/>
    <property type="match status" value="1"/>
</dbReference>
<dbReference type="InterPro" id="IPR017927">
    <property type="entry name" value="FAD-bd_FR_type"/>
</dbReference>
<dbReference type="InterPro" id="IPR039374">
    <property type="entry name" value="SIP_fam"/>
</dbReference>
<reference evidence="3" key="1">
    <citation type="journal article" date="2019" name="Int. J. Syst. Evol. Microbiol.">
        <title>The Global Catalogue of Microorganisms (GCM) 10K type strain sequencing project: providing services to taxonomists for standard genome sequencing and annotation.</title>
        <authorList>
            <consortium name="The Broad Institute Genomics Platform"/>
            <consortium name="The Broad Institute Genome Sequencing Center for Infectious Disease"/>
            <person name="Wu L."/>
            <person name="Ma J."/>
        </authorList>
    </citation>
    <scope>NUCLEOTIDE SEQUENCE [LARGE SCALE GENOMIC DNA]</scope>
    <source>
        <strain evidence="3">JCM 17738</strain>
    </source>
</reference>
<dbReference type="Proteomes" id="UP001500390">
    <property type="component" value="Unassembled WGS sequence"/>
</dbReference>
<accession>A0ABP8JYG7</accession>
<dbReference type="InterPro" id="IPR017938">
    <property type="entry name" value="Riboflavin_synthase-like_b-brl"/>
</dbReference>
<evidence type="ECO:0000313" key="2">
    <source>
        <dbReference type="EMBL" id="GAA4397644.1"/>
    </source>
</evidence>
<dbReference type="Gene3D" id="2.40.30.10">
    <property type="entry name" value="Translation factors"/>
    <property type="match status" value="1"/>
</dbReference>
<dbReference type="InterPro" id="IPR013113">
    <property type="entry name" value="SIP_FAD-bd"/>
</dbReference>
<proteinExistence type="predicted"/>
<organism evidence="2 3">
    <name type="scientific">Ornithinibacter aureus</name>
    <dbReference type="NCBI Taxonomy" id="622664"/>
    <lineage>
        <taxon>Bacteria</taxon>
        <taxon>Bacillati</taxon>
        <taxon>Actinomycetota</taxon>
        <taxon>Actinomycetes</taxon>
        <taxon>Micrococcales</taxon>
        <taxon>Intrasporangiaceae</taxon>
        <taxon>Ornithinibacter</taxon>
    </lineage>
</organism>
<dbReference type="SUPFAM" id="SSF63380">
    <property type="entry name" value="Riboflavin synthase domain-like"/>
    <property type="match status" value="1"/>
</dbReference>
<dbReference type="PANTHER" id="PTHR30157:SF0">
    <property type="entry name" value="NADPH-DEPENDENT FERRIC-CHELATE REDUCTASE"/>
    <property type="match status" value="1"/>
</dbReference>
<feature type="domain" description="FAD-binding FR-type" evidence="1">
    <location>
        <begin position="30"/>
        <end position="160"/>
    </location>
</feature>
<dbReference type="Pfam" id="PF08021">
    <property type="entry name" value="FAD_binding_9"/>
    <property type="match status" value="1"/>
</dbReference>
<name>A0ABP8JYG7_9MICO</name>
<dbReference type="PANTHER" id="PTHR30157">
    <property type="entry name" value="FERRIC REDUCTASE, NADPH-DEPENDENT"/>
    <property type="match status" value="1"/>
</dbReference>
<dbReference type="PROSITE" id="PS51384">
    <property type="entry name" value="FAD_FR"/>
    <property type="match status" value="1"/>
</dbReference>
<dbReference type="EMBL" id="BAABFX010000028">
    <property type="protein sequence ID" value="GAA4397644.1"/>
    <property type="molecule type" value="Genomic_DNA"/>
</dbReference>